<dbReference type="Pfam" id="PF04857">
    <property type="entry name" value="CAF1"/>
    <property type="match status" value="1"/>
</dbReference>
<comment type="similarity">
    <text evidence="1">Belongs to the CAF1 family.</text>
</comment>
<dbReference type="VEuPathDB" id="FungiDB:BTJ68_11702"/>
<gene>
    <name evidence="3" type="ORF">BTJ68_11702</name>
</gene>
<dbReference type="GO" id="GO:1990432">
    <property type="term" value="P:siRNA 3'-end processing"/>
    <property type="evidence" value="ECO:0007669"/>
    <property type="project" value="TreeGrafter"/>
</dbReference>
<dbReference type="GO" id="GO:0003723">
    <property type="term" value="F:RNA binding"/>
    <property type="evidence" value="ECO:0007669"/>
    <property type="project" value="TreeGrafter"/>
</dbReference>
<protein>
    <submittedName>
        <fullName evidence="3">Uncharacterized protein</fullName>
    </submittedName>
</protein>
<evidence type="ECO:0000313" key="3">
    <source>
        <dbReference type="EMBL" id="OTA26644.1"/>
    </source>
</evidence>
<dbReference type="AlphaFoldDB" id="A0A1Z5SYN0"/>
<dbReference type="InterPro" id="IPR012337">
    <property type="entry name" value="RNaseH-like_sf"/>
</dbReference>
<organism evidence="3 4">
    <name type="scientific">Hortaea werneckii EXF-2000</name>
    <dbReference type="NCBI Taxonomy" id="1157616"/>
    <lineage>
        <taxon>Eukaryota</taxon>
        <taxon>Fungi</taxon>
        <taxon>Dikarya</taxon>
        <taxon>Ascomycota</taxon>
        <taxon>Pezizomycotina</taxon>
        <taxon>Dothideomycetes</taxon>
        <taxon>Dothideomycetidae</taxon>
        <taxon>Mycosphaerellales</taxon>
        <taxon>Teratosphaeriaceae</taxon>
        <taxon>Hortaea</taxon>
    </lineage>
</organism>
<dbReference type="PANTHER" id="PTHR15092:SF22">
    <property type="entry name" value="POLY(A)-SPECIFIC RIBONUCLEASE PNLDC1"/>
    <property type="match status" value="1"/>
</dbReference>
<dbReference type="InParanoid" id="A0A1Z5SYN0"/>
<reference evidence="3 4" key="1">
    <citation type="submission" date="2017-01" db="EMBL/GenBank/DDBJ databases">
        <title>The recent genome duplication of the halophilic yeast Hortaea werneckii: insights from long-read sequencing.</title>
        <authorList>
            <person name="Sinha S."/>
            <person name="Flibotte S."/>
            <person name="Neira M."/>
            <person name="Lenassi M."/>
            <person name="Gostincar C."/>
            <person name="Stajich J.E."/>
            <person name="Nislow C.E."/>
        </authorList>
    </citation>
    <scope>NUCLEOTIDE SEQUENCE [LARGE SCALE GENOMIC DNA]</scope>
    <source>
        <strain evidence="3 4">EXF-2000</strain>
    </source>
</reference>
<sequence length="674" mass="76303">MQRALLRRQWRQRICNPYLFSACTGEFACRRQHLSFRSGTRHARASPPANRSRAQVRVSPAPSLFGPLRHLLLKFLPDFLRRHFPATRKEQASPSSPPTPRSDTRKMNVDKVSLYPFILDILTDISESRFVAIDLELSGVPTKQIRHQAGKPSLQERYAETKEAAERYQILQIGVTCVQQDAENGKYVLRPYNFDLSPIIEERGLDVERIFSFQSGACEFLLKAGFDMARPYTHGVPYLSRDESREARQKHAKRQDKSAMADIQIKPTEVESLAFLERVRTQINDWISKRARNSAGDSVEILAAGAETVAEDQPVPELSRFERRLIHQLVRAEYPDFVTVSRHTCIQIVPFDKAREERIAAQRRRELEERINRQKGFRWIIEALLGSDLSRLDLREVAKSPVTGEAVFADMDEYRAQFNRACGLLRGNPRVLVGHNCFLDLVYVYRTFIGELPPTVVEFQQKLHALWPTIVDTKYMSTHNCGDINPVSSLEQIATQLGDQVEPKLELDKHHRAYEKEERFHEAGYDSYLTAQIAVRLSSKLEKAASWKTAGDANTNALNPTADGFTPSVVGAKWKRVGDPTVAGTQGANDPFQYRPHDLRHHQEDPTLEQSFPGGMPLRGSDFWRVYGNKLRVFGTEEGVCVLDSGDARETGSSDEDGDGMVGEGQGGVEIECP</sequence>
<dbReference type="OrthoDB" id="1432093at2759"/>
<dbReference type="STRING" id="1157616.A0A1Z5SYN0"/>
<comment type="caution">
    <text evidence="3">The sequence shown here is derived from an EMBL/GenBank/DDBJ whole genome shotgun (WGS) entry which is preliminary data.</text>
</comment>
<evidence type="ECO:0000256" key="2">
    <source>
        <dbReference type="SAM" id="MobiDB-lite"/>
    </source>
</evidence>
<dbReference type="GO" id="GO:0000175">
    <property type="term" value="F:3'-5'-RNA exonuclease activity"/>
    <property type="evidence" value="ECO:0007669"/>
    <property type="project" value="TreeGrafter"/>
</dbReference>
<dbReference type="Proteomes" id="UP000194280">
    <property type="component" value="Unassembled WGS sequence"/>
</dbReference>
<feature type="region of interest" description="Disordered" evidence="2">
    <location>
        <begin position="646"/>
        <end position="674"/>
    </location>
</feature>
<dbReference type="InterPro" id="IPR006941">
    <property type="entry name" value="RNase_CAF1"/>
</dbReference>
<keyword evidence="4" id="KW-1185">Reference proteome</keyword>
<dbReference type="SUPFAM" id="SSF53098">
    <property type="entry name" value="Ribonuclease H-like"/>
    <property type="match status" value="1"/>
</dbReference>
<accession>A0A1Z5SYN0</accession>
<feature type="region of interest" description="Disordered" evidence="2">
    <location>
        <begin position="86"/>
        <end position="105"/>
    </location>
</feature>
<dbReference type="GO" id="GO:0005634">
    <property type="term" value="C:nucleus"/>
    <property type="evidence" value="ECO:0007669"/>
    <property type="project" value="TreeGrafter"/>
</dbReference>
<dbReference type="GO" id="GO:0000289">
    <property type="term" value="P:nuclear-transcribed mRNA poly(A) tail shortening"/>
    <property type="evidence" value="ECO:0007669"/>
    <property type="project" value="TreeGrafter"/>
</dbReference>
<name>A0A1Z5SYN0_HORWE</name>
<proteinExistence type="inferred from homology"/>
<evidence type="ECO:0000313" key="4">
    <source>
        <dbReference type="Proteomes" id="UP000194280"/>
    </source>
</evidence>
<dbReference type="PANTHER" id="PTHR15092">
    <property type="entry name" value="POLY A -SPECIFIC RIBONUCLEASE/TARGET OF EGR1, MEMBER 1"/>
    <property type="match status" value="1"/>
</dbReference>
<dbReference type="EMBL" id="MUNK01000186">
    <property type="protein sequence ID" value="OTA26644.1"/>
    <property type="molecule type" value="Genomic_DNA"/>
</dbReference>
<evidence type="ECO:0000256" key="1">
    <source>
        <dbReference type="ARBA" id="ARBA00008372"/>
    </source>
</evidence>
<dbReference type="InterPro" id="IPR051181">
    <property type="entry name" value="CAF1_poly(A)_ribonucleases"/>
</dbReference>
<dbReference type="GO" id="GO:1990431">
    <property type="term" value="P:priRNA 3'-end processing"/>
    <property type="evidence" value="ECO:0007669"/>
    <property type="project" value="TreeGrafter"/>
</dbReference>
<dbReference type="Gene3D" id="3.30.420.10">
    <property type="entry name" value="Ribonuclease H-like superfamily/Ribonuclease H"/>
    <property type="match status" value="2"/>
</dbReference>
<dbReference type="InterPro" id="IPR036397">
    <property type="entry name" value="RNaseH_sf"/>
</dbReference>